<dbReference type="InterPro" id="IPR020635">
    <property type="entry name" value="Tyr_kinase_cat_dom"/>
</dbReference>
<gene>
    <name evidence="6" type="ORF">CH92_10485</name>
</gene>
<dbReference type="InterPro" id="IPR027417">
    <property type="entry name" value="P-loop_NTPase"/>
</dbReference>
<dbReference type="Gene3D" id="3.30.450.40">
    <property type="match status" value="1"/>
</dbReference>
<evidence type="ECO:0000313" key="7">
    <source>
        <dbReference type="Proteomes" id="UP000019522"/>
    </source>
</evidence>
<dbReference type="Pfam" id="PF02518">
    <property type="entry name" value="HATPase_c"/>
    <property type="match status" value="1"/>
</dbReference>
<dbReference type="SMART" id="SM00388">
    <property type="entry name" value="HisKA"/>
    <property type="match status" value="1"/>
</dbReference>
<dbReference type="EC" id="2.7.13.3" evidence="2"/>
<dbReference type="InterPro" id="IPR003594">
    <property type="entry name" value="HATPase_dom"/>
</dbReference>
<dbReference type="SMART" id="SM00065">
    <property type="entry name" value="GAF"/>
    <property type="match status" value="1"/>
</dbReference>
<sequence length="1827" mass="199047">MNAPTQPSSAAPLAAPTRMPTRMPSFDDAWLARLQWQAIDGCCELTRWRAHDASVGRGWLMLRANQQASLWGLARLDREYAIGPRLQPSWAVIPLARLSMPDGPVLVLDDDDGVPLSALTSTTLSVDRFLQLAIAACVALAQAHRQGLVHRDIRPHNLILGNDNTVKLTGFAFAALSDESPDEGLPRSENSLPYLAPEQAGRSAQASSPLGDLYALGISLFELLAGQKPFSAQNPMQWLHQHRAVQAPSVSASRPGIPAAIDDLLLALLDKQPSRRPASADSVASELQRCLSEWQETGSVHRALPRSRDADAALVGRSVELTSLQAAQARLSRGQGGVVLLHGEAGIGKTSLVRQWRASLDSETIAFAGGKCEQSRHRLPYAALSTALGSLFAHLAGGTPEAVRHWGEQLRAAVGEHGDMLARVIPELEWLTGNLPPGSNCPPVSEARRHLHGMIQRVLAVLATDRRPLVLFLDDVQWIDGESQGFLSELSPHNFDHLLLILAYRDSGEPSGFDTTAPHSRWYTLAPRTLDIALQPLTPRDVNQLLQRTLALQPQEHQLLAGRLCRRGNGNPLYVTQFVAMLRDSARPCVAANQVPLLSDVAALMESRLEQLPSTTREALGALAILNNPTPLDSLATVCRVDVPQLLNRLRPAFKAGLINEHREGLSFSHDVVWESILARIPCVSETRMRVEFAHALLNRMSADSDAEAVFWVAAHVLRAADLPMDDTQKTAFRELLIRAARLALASAAAQTALEYLTEAERMVEPGSAEGRQVALLLAQCLILSADLAAADQQIARLLVSTDDPLERAEFYRLRCEIHSLRGDYRSAVGTVIEGLALFDAAVPHAPTAQQAEDAWQALQKALGGRPAALFTELLPITDAHSHAALELLAALMIPGSFVQPNLLLLASSRIALLTLHHGMSSAGVLGLAWLGVISADRFERYSEGLEYTSAAHAIANKPGYSGNRTAVLVALDQVSVWTKPLPFALECAEAAYRTSIDQGSPTFACYANNHIVSDLLVMGAPIERMLRHIDAGLALAGDLEFQDAQTILHTQARYIRRLAGDGAGSVPIPTDEELAQRVADSQMGPLRFWWSLFEGLIRLLEGDAEAAAVQLDKAWTLVWSAPAHIHLIDLALFTVLNRAALQTSTGQPQSFDQPMHMLRLWAALNPRYFGDRLALAEAELLRLQGRPLDALQRYDEAISKAEQCAAVHLQGLCHEFAARCNADLGLTTSARNHLHQARDAWRRWGAHTLAKQLEAEHSFLSQPVLGPITGRTLPGGAQLDMLSITRACQALSREIEPDTLVCTLLENAAVHAGATYAALLLQEGGVLRVEAVGQTRDNGVGIALRPNTLAAEAAPLSLALRVMGCGEPMVINGAEALRRFGEDRYLSDVENGSLLCLPLLQRNAVVGVLYLENRLASGAFDPTRVDVLQLLAAQAAISLSTARLYTDLLAENQRRRESEGTLRRTQALLAIGQEVSRYGTFVWKYQSDRSFWTQRLLNELGLAVPKDDNYRHDPAVLVHAEDRPLFLHALEAATIRLDAFRLEFRTVSLDGLPRHLELAAEPDGTDAFIGVILDTTERRQTETALRAARAEMDRTSQATMLGELAASIAHEINQPLASILSNAGASIRWLERPQPELGEALEGLHDIHTEGQRAADIVRAMRALARQAPTLRKPIALDRVIRQVLAVTRPDLDDRRISVMLQIGSGSSRSLVEGDTVQLQQVIRNLITNAAEAMQALPPRTRCLGIQMQVAAEEMLVMVEDSGPGVPLDKQGRIFETFFSTKATGMGMGLSICSSIIAAHGGRLGFTQGRNDRSLFYFTLPLYRPA</sequence>
<dbReference type="Proteomes" id="UP000019522">
    <property type="component" value="Chromosome"/>
</dbReference>
<dbReference type="SUPFAM" id="SSF47384">
    <property type="entry name" value="Homodimeric domain of signal transducing histidine kinase"/>
    <property type="match status" value="1"/>
</dbReference>
<dbReference type="Pfam" id="PF00512">
    <property type="entry name" value="HisKA"/>
    <property type="match status" value="1"/>
</dbReference>
<reference evidence="7" key="1">
    <citation type="journal article" date="2014" name="Genome Announc.">
        <title>Complete Genome Sequence of the Highly Transformable Pseudomonas stutzeri Strain 28a24.</title>
        <authorList>
            <person name="Smith B.A."/>
            <person name="Dougherty K.M."/>
            <person name="Baltrus D.A."/>
        </authorList>
    </citation>
    <scope>NUCLEOTIDE SEQUENCE [LARGE SCALE GENOMIC DNA]</scope>
    <source>
        <strain evidence="7">28a24</strain>
    </source>
</reference>
<dbReference type="GO" id="GO:0005524">
    <property type="term" value="F:ATP binding"/>
    <property type="evidence" value="ECO:0007669"/>
    <property type="project" value="InterPro"/>
</dbReference>
<dbReference type="InterPro" id="IPR005467">
    <property type="entry name" value="His_kinase_dom"/>
</dbReference>
<evidence type="ECO:0000259" key="5">
    <source>
        <dbReference type="PROSITE" id="PS50109"/>
    </source>
</evidence>
<dbReference type="Gene3D" id="3.30.565.10">
    <property type="entry name" value="Histidine kinase-like ATPase, C-terminal domain"/>
    <property type="match status" value="1"/>
</dbReference>
<dbReference type="Gene3D" id="1.10.510.10">
    <property type="entry name" value="Transferase(Phosphotransferase) domain 1"/>
    <property type="match status" value="1"/>
</dbReference>
<dbReference type="CDD" id="cd00082">
    <property type="entry name" value="HisKA"/>
    <property type="match status" value="1"/>
</dbReference>
<feature type="domain" description="Histidine kinase" evidence="5">
    <location>
        <begin position="1608"/>
        <end position="1825"/>
    </location>
</feature>
<dbReference type="InterPro" id="IPR029016">
    <property type="entry name" value="GAF-like_dom_sf"/>
</dbReference>
<dbReference type="InterPro" id="IPR003018">
    <property type="entry name" value="GAF"/>
</dbReference>
<dbReference type="SUPFAM" id="SSF52540">
    <property type="entry name" value="P-loop containing nucleoside triphosphate hydrolases"/>
    <property type="match status" value="1"/>
</dbReference>
<proteinExistence type="predicted"/>
<dbReference type="InterPro" id="IPR036097">
    <property type="entry name" value="HisK_dim/P_sf"/>
</dbReference>
<dbReference type="SUPFAM" id="SSF56112">
    <property type="entry name" value="Protein kinase-like (PK-like)"/>
    <property type="match status" value="1"/>
</dbReference>
<dbReference type="SMART" id="SM00387">
    <property type="entry name" value="HATPase_c"/>
    <property type="match status" value="1"/>
</dbReference>
<dbReference type="Pfam" id="PF01590">
    <property type="entry name" value="GAF"/>
    <property type="match status" value="1"/>
</dbReference>
<dbReference type="EMBL" id="CP007441">
    <property type="protein sequence ID" value="AHL77644.1"/>
    <property type="molecule type" value="Genomic_DNA"/>
</dbReference>
<accession>W8R4S7</accession>
<protein>
    <recommendedName>
        <fullName evidence="2">histidine kinase</fullName>
        <ecNumber evidence="2">2.7.13.3</ecNumber>
    </recommendedName>
</protein>
<dbReference type="GO" id="GO:0000155">
    <property type="term" value="F:phosphorelay sensor kinase activity"/>
    <property type="evidence" value="ECO:0007669"/>
    <property type="project" value="InterPro"/>
</dbReference>
<dbReference type="InterPro" id="IPR003661">
    <property type="entry name" value="HisK_dim/P_dom"/>
</dbReference>
<dbReference type="Gene3D" id="3.30.450.20">
    <property type="entry name" value="PAS domain"/>
    <property type="match status" value="1"/>
</dbReference>
<evidence type="ECO:0000256" key="3">
    <source>
        <dbReference type="ARBA" id="ARBA00022553"/>
    </source>
</evidence>
<dbReference type="InterPro" id="IPR035965">
    <property type="entry name" value="PAS-like_dom_sf"/>
</dbReference>
<evidence type="ECO:0000259" key="4">
    <source>
        <dbReference type="PROSITE" id="PS50011"/>
    </source>
</evidence>
<dbReference type="PANTHER" id="PTHR43642">
    <property type="entry name" value="HYBRID SIGNAL TRANSDUCTION HISTIDINE KINASE G"/>
    <property type="match status" value="1"/>
</dbReference>
<dbReference type="Gene3D" id="3.40.50.300">
    <property type="entry name" value="P-loop containing nucleotide triphosphate hydrolases"/>
    <property type="match status" value="1"/>
</dbReference>
<dbReference type="InterPro" id="IPR011009">
    <property type="entry name" value="Kinase-like_dom_sf"/>
</dbReference>
<dbReference type="InterPro" id="IPR053159">
    <property type="entry name" value="Hybrid_Histidine_Kinase"/>
</dbReference>
<reference evidence="6 7" key="2">
    <citation type="submission" date="2014-03" db="EMBL/GenBank/DDBJ databases">
        <authorList>
            <person name="Baltrus D."/>
            <person name="Dougherty K."/>
        </authorList>
    </citation>
    <scope>NUCLEOTIDE SEQUENCE</scope>
    <source>
        <strain evidence="6 7">28a24</strain>
    </source>
</reference>
<dbReference type="SUPFAM" id="SSF55781">
    <property type="entry name" value="GAF domain-like"/>
    <property type="match status" value="1"/>
</dbReference>
<dbReference type="PROSITE" id="PS00109">
    <property type="entry name" value="PROTEIN_KINASE_TYR"/>
    <property type="match status" value="1"/>
</dbReference>
<dbReference type="PANTHER" id="PTHR43642:SF1">
    <property type="entry name" value="HYBRID SIGNAL TRANSDUCTION HISTIDINE KINASE G"/>
    <property type="match status" value="1"/>
</dbReference>
<dbReference type="PATRIC" id="fig|316.77.peg.2098"/>
<name>W8R4S7_STUST</name>
<organism evidence="6 7">
    <name type="scientific">Stutzerimonas stutzeri</name>
    <name type="common">Pseudomonas stutzeri</name>
    <dbReference type="NCBI Taxonomy" id="316"/>
    <lineage>
        <taxon>Bacteria</taxon>
        <taxon>Pseudomonadati</taxon>
        <taxon>Pseudomonadota</taxon>
        <taxon>Gammaproteobacteria</taxon>
        <taxon>Pseudomonadales</taxon>
        <taxon>Pseudomonadaceae</taxon>
        <taxon>Stutzerimonas</taxon>
    </lineage>
</organism>
<dbReference type="SMART" id="SM00219">
    <property type="entry name" value="TyrKc"/>
    <property type="match status" value="1"/>
</dbReference>
<evidence type="ECO:0000313" key="6">
    <source>
        <dbReference type="EMBL" id="AHL77644.1"/>
    </source>
</evidence>
<dbReference type="InterPro" id="IPR008266">
    <property type="entry name" value="Tyr_kinase_AS"/>
</dbReference>
<dbReference type="InterPro" id="IPR004358">
    <property type="entry name" value="Sig_transdc_His_kin-like_C"/>
</dbReference>
<dbReference type="PROSITE" id="PS50011">
    <property type="entry name" value="PROTEIN_KINASE_DOM"/>
    <property type="match status" value="1"/>
</dbReference>
<dbReference type="PRINTS" id="PR00344">
    <property type="entry name" value="BCTRLSENSOR"/>
</dbReference>
<dbReference type="SUPFAM" id="SSF55785">
    <property type="entry name" value="PYP-like sensor domain (PAS domain)"/>
    <property type="match status" value="1"/>
</dbReference>
<dbReference type="InterPro" id="IPR041664">
    <property type="entry name" value="AAA_16"/>
</dbReference>
<dbReference type="Pfam" id="PF00069">
    <property type="entry name" value="Pkinase"/>
    <property type="match status" value="1"/>
</dbReference>
<evidence type="ECO:0000256" key="2">
    <source>
        <dbReference type="ARBA" id="ARBA00012438"/>
    </source>
</evidence>
<dbReference type="SUPFAM" id="SSF55874">
    <property type="entry name" value="ATPase domain of HSP90 chaperone/DNA topoisomerase II/histidine kinase"/>
    <property type="match status" value="1"/>
</dbReference>
<dbReference type="RefSeq" id="WP_025241699.1">
    <property type="nucleotide sequence ID" value="NZ_CP007441.1"/>
</dbReference>
<dbReference type="Gene3D" id="1.10.287.130">
    <property type="match status" value="1"/>
</dbReference>
<dbReference type="Pfam" id="PF13191">
    <property type="entry name" value="AAA_16"/>
    <property type="match status" value="1"/>
</dbReference>
<dbReference type="PROSITE" id="PS50109">
    <property type="entry name" value="HIS_KIN"/>
    <property type="match status" value="1"/>
</dbReference>
<keyword evidence="3" id="KW-0597">Phosphoprotein</keyword>
<dbReference type="InterPro" id="IPR036890">
    <property type="entry name" value="HATPase_C_sf"/>
</dbReference>
<evidence type="ECO:0000256" key="1">
    <source>
        <dbReference type="ARBA" id="ARBA00000085"/>
    </source>
</evidence>
<dbReference type="KEGG" id="pstt:CH92_10485"/>
<feature type="domain" description="Protein kinase" evidence="4">
    <location>
        <begin position="1"/>
        <end position="304"/>
    </location>
</feature>
<dbReference type="GO" id="GO:0004713">
    <property type="term" value="F:protein tyrosine kinase activity"/>
    <property type="evidence" value="ECO:0007669"/>
    <property type="project" value="InterPro"/>
</dbReference>
<comment type="catalytic activity">
    <reaction evidence="1">
        <text>ATP + protein L-histidine = ADP + protein N-phospho-L-histidine.</text>
        <dbReference type="EC" id="2.7.13.3"/>
    </reaction>
</comment>
<dbReference type="InterPro" id="IPR000719">
    <property type="entry name" value="Prot_kinase_dom"/>
</dbReference>
<dbReference type="OrthoDB" id="9801841at2"/>